<dbReference type="CDD" id="cd01836">
    <property type="entry name" value="FeeA_FeeB_like"/>
    <property type="match status" value="1"/>
</dbReference>
<reference evidence="3 4" key="1">
    <citation type="submission" date="2020-08" db="EMBL/GenBank/DDBJ databases">
        <title>Whole genome shotgun sequence of Actinocatenispora thailandica NBRC 105041.</title>
        <authorList>
            <person name="Komaki H."/>
            <person name="Tamura T."/>
        </authorList>
    </citation>
    <scope>NUCLEOTIDE SEQUENCE [LARGE SCALE GENOMIC DNA]</scope>
    <source>
        <strain evidence="3 4">NBRC 105041</strain>
    </source>
</reference>
<dbReference type="Pfam" id="PF13472">
    <property type="entry name" value="Lipase_GDSL_2"/>
    <property type="match status" value="1"/>
</dbReference>
<gene>
    <name evidence="3" type="ORF">Athai_05370</name>
</gene>
<name>A0A7R7HVM0_9ACTN</name>
<protein>
    <submittedName>
        <fullName evidence="3">Lipase</fullName>
    </submittedName>
</protein>
<dbReference type="SUPFAM" id="SSF52266">
    <property type="entry name" value="SGNH hydrolase"/>
    <property type="match status" value="1"/>
</dbReference>
<proteinExistence type="predicted"/>
<sequence length="340" mass="35003">MSRASRARRIALAAAYGGGGLGLLGAAATGLLVGEVQLAKWTIKVPDGPVPECDGEYGTRFAADGVAPLTVAVLGDSTAAGMGAELPRQTPGALLANGLADILRRPVRLHCFAVVGALTADLYPQLNLALEVRPDVAVVLVGANDVTHLVRPPVSVRHLSRVVGQLGAAGARVVVGTCPDLGTIRPIRQPLRWICRRWSRELAAAQTIAVVEAGGRTVSLGDLLGPEFLASPEELFSADHFHPSPAGYAKATAALLPTVASVCGGLGEPAEERLTAAMLRSLPHAAVAAADRAGTEVSAAGPSLAGGRWAQLRRRVRLLAARPTDPHPPGTMVPEPTAEA</sequence>
<dbReference type="AlphaFoldDB" id="A0A7R7HVM0"/>
<dbReference type="RefSeq" id="WP_203959989.1">
    <property type="nucleotide sequence ID" value="NZ_AP023355.1"/>
</dbReference>
<evidence type="ECO:0000259" key="2">
    <source>
        <dbReference type="Pfam" id="PF13472"/>
    </source>
</evidence>
<evidence type="ECO:0000313" key="3">
    <source>
        <dbReference type="EMBL" id="BCJ33034.1"/>
    </source>
</evidence>
<evidence type="ECO:0000256" key="1">
    <source>
        <dbReference type="SAM" id="MobiDB-lite"/>
    </source>
</evidence>
<evidence type="ECO:0000313" key="4">
    <source>
        <dbReference type="Proteomes" id="UP000611640"/>
    </source>
</evidence>
<dbReference type="InterPro" id="IPR013830">
    <property type="entry name" value="SGNH_hydro"/>
</dbReference>
<accession>A0A7R7HVM0</accession>
<dbReference type="KEGG" id="atl:Athai_05370"/>
<keyword evidence="4" id="KW-1185">Reference proteome</keyword>
<organism evidence="3 4">
    <name type="scientific">Actinocatenispora thailandica</name>
    <dbReference type="NCBI Taxonomy" id="227318"/>
    <lineage>
        <taxon>Bacteria</taxon>
        <taxon>Bacillati</taxon>
        <taxon>Actinomycetota</taxon>
        <taxon>Actinomycetes</taxon>
        <taxon>Micromonosporales</taxon>
        <taxon>Micromonosporaceae</taxon>
        <taxon>Actinocatenispora</taxon>
    </lineage>
</organism>
<dbReference type="Gene3D" id="3.40.50.1110">
    <property type="entry name" value="SGNH hydrolase"/>
    <property type="match status" value="1"/>
</dbReference>
<feature type="region of interest" description="Disordered" evidence="1">
    <location>
        <begin position="321"/>
        <end position="340"/>
    </location>
</feature>
<dbReference type="EMBL" id="AP023355">
    <property type="protein sequence ID" value="BCJ33034.1"/>
    <property type="molecule type" value="Genomic_DNA"/>
</dbReference>
<feature type="domain" description="SGNH hydrolase-type esterase" evidence="2">
    <location>
        <begin position="73"/>
        <end position="249"/>
    </location>
</feature>
<dbReference type="InterPro" id="IPR036514">
    <property type="entry name" value="SGNH_hydro_sf"/>
</dbReference>
<dbReference type="Proteomes" id="UP000611640">
    <property type="component" value="Chromosome"/>
</dbReference>